<dbReference type="PROSITE" id="PS51450">
    <property type="entry name" value="LRR"/>
    <property type="match status" value="2"/>
</dbReference>
<dbReference type="PANTHER" id="PTHR48051">
    <property type="match status" value="1"/>
</dbReference>
<evidence type="ECO:0000256" key="2">
    <source>
        <dbReference type="ARBA" id="ARBA00022737"/>
    </source>
</evidence>
<dbReference type="InterPro" id="IPR055414">
    <property type="entry name" value="LRR_R13L4/SHOC2-like"/>
</dbReference>
<dbReference type="InterPro" id="IPR032675">
    <property type="entry name" value="LRR_dom_sf"/>
</dbReference>
<dbReference type="AlphaFoldDB" id="A0ABC8LW72"/>
<comment type="caution">
    <text evidence="4">The sequence shown here is derived from an EMBL/GenBank/DDBJ whole genome shotgun (WGS) entry which is preliminary data.</text>
</comment>
<keyword evidence="2" id="KW-0677">Repeat</keyword>
<sequence>MGCGASNPAGGSKASRIKRWRSTGIIGLRDSKLKTFPDVVIEMGRGVRTLDLTHNKISDVPAEISKLINMQRLLMADNLIERLPGNLGKLHSLKVLMLDGNRISCLPDELGQLIRLEQLSISRNMLIYLPDTIGSLRNLMLLNVSNNKLKSLPESLGSCASLEEIQANDNVVEELPASLGNLIQLKSLCLDDNQVKQIPDGLLKDCKSLQNLSLHNNPISIDEFQLMEGYQEFEERRKKKFDKQIDSNVMISSKGLDVGVDK</sequence>
<keyword evidence="1" id="KW-0433">Leucine-rich repeat</keyword>
<protein>
    <recommendedName>
        <fullName evidence="3">Disease resistance R13L4/SHOC-2-like LRR domain-containing protein</fullName>
    </recommendedName>
</protein>
<gene>
    <name evidence="4" type="ORF">ERUC_LOCUS40561</name>
</gene>
<dbReference type="Pfam" id="PF12799">
    <property type="entry name" value="LRR_4"/>
    <property type="match status" value="1"/>
</dbReference>
<keyword evidence="5" id="KW-1185">Reference proteome</keyword>
<evidence type="ECO:0000256" key="1">
    <source>
        <dbReference type="ARBA" id="ARBA00022614"/>
    </source>
</evidence>
<dbReference type="Pfam" id="PF00560">
    <property type="entry name" value="LRR_1"/>
    <property type="match status" value="1"/>
</dbReference>
<dbReference type="InterPro" id="IPR050216">
    <property type="entry name" value="LRR_domain-containing"/>
</dbReference>
<dbReference type="InterPro" id="IPR001611">
    <property type="entry name" value="Leu-rich_rpt"/>
</dbReference>
<organism evidence="4 5">
    <name type="scientific">Eruca vesicaria subsp. sativa</name>
    <name type="common">Garden rocket</name>
    <name type="synonym">Eruca sativa</name>
    <dbReference type="NCBI Taxonomy" id="29727"/>
    <lineage>
        <taxon>Eukaryota</taxon>
        <taxon>Viridiplantae</taxon>
        <taxon>Streptophyta</taxon>
        <taxon>Embryophyta</taxon>
        <taxon>Tracheophyta</taxon>
        <taxon>Spermatophyta</taxon>
        <taxon>Magnoliopsida</taxon>
        <taxon>eudicotyledons</taxon>
        <taxon>Gunneridae</taxon>
        <taxon>Pentapetalae</taxon>
        <taxon>rosids</taxon>
        <taxon>malvids</taxon>
        <taxon>Brassicales</taxon>
        <taxon>Brassicaceae</taxon>
        <taxon>Brassiceae</taxon>
        <taxon>Eruca</taxon>
    </lineage>
</organism>
<name>A0ABC8LW72_ERUVS</name>
<dbReference type="SMART" id="SM00369">
    <property type="entry name" value="LRR_TYP"/>
    <property type="match status" value="4"/>
</dbReference>
<dbReference type="Gene3D" id="3.80.10.10">
    <property type="entry name" value="Ribonuclease Inhibitor"/>
    <property type="match status" value="1"/>
</dbReference>
<reference evidence="4 5" key="1">
    <citation type="submission" date="2022-03" db="EMBL/GenBank/DDBJ databases">
        <authorList>
            <person name="Macdonald S."/>
            <person name="Ahmed S."/>
            <person name="Newling K."/>
        </authorList>
    </citation>
    <scope>NUCLEOTIDE SEQUENCE [LARGE SCALE GENOMIC DNA]</scope>
</reference>
<accession>A0ABC8LW72</accession>
<evidence type="ECO:0000313" key="4">
    <source>
        <dbReference type="EMBL" id="CAH8388078.1"/>
    </source>
</evidence>
<dbReference type="SUPFAM" id="SSF52058">
    <property type="entry name" value="L domain-like"/>
    <property type="match status" value="1"/>
</dbReference>
<dbReference type="InterPro" id="IPR003591">
    <property type="entry name" value="Leu-rich_rpt_typical-subtyp"/>
</dbReference>
<dbReference type="EMBL" id="CAKOAT010780709">
    <property type="protein sequence ID" value="CAH8388078.1"/>
    <property type="molecule type" value="Genomic_DNA"/>
</dbReference>
<dbReference type="PANTHER" id="PTHR48051:SF1">
    <property type="entry name" value="RAS SUPPRESSOR PROTEIN 1"/>
    <property type="match status" value="1"/>
</dbReference>
<dbReference type="Pfam" id="PF23598">
    <property type="entry name" value="LRR_14"/>
    <property type="match status" value="1"/>
</dbReference>
<dbReference type="InterPro" id="IPR025875">
    <property type="entry name" value="Leu-rich_rpt_4"/>
</dbReference>
<feature type="domain" description="Disease resistance R13L4/SHOC-2-like LRR" evidence="3">
    <location>
        <begin position="86"/>
        <end position="167"/>
    </location>
</feature>
<evidence type="ECO:0000259" key="3">
    <source>
        <dbReference type="Pfam" id="PF23598"/>
    </source>
</evidence>
<dbReference type="SMART" id="SM00364">
    <property type="entry name" value="LRR_BAC"/>
    <property type="match status" value="4"/>
</dbReference>
<proteinExistence type="predicted"/>
<dbReference type="Proteomes" id="UP001642260">
    <property type="component" value="Unassembled WGS sequence"/>
</dbReference>
<evidence type="ECO:0000313" key="5">
    <source>
        <dbReference type="Proteomes" id="UP001642260"/>
    </source>
</evidence>